<feature type="region of interest" description="Disordered" evidence="9">
    <location>
        <begin position="23"/>
        <end position="50"/>
    </location>
</feature>
<evidence type="ECO:0000256" key="8">
    <source>
        <dbReference type="ARBA" id="ARBA00023004"/>
    </source>
</evidence>
<dbReference type="InterPro" id="IPR039575">
    <property type="entry name" value="P3H"/>
</dbReference>
<evidence type="ECO:0000256" key="9">
    <source>
        <dbReference type="SAM" id="MobiDB-lite"/>
    </source>
</evidence>
<evidence type="ECO:0000256" key="6">
    <source>
        <dbReference type="ARBA" id="ARBA00022964"/>
    </source>
</evidence>
<dbReference type="Gene3D" id="2.60.120.620">
    <property type="entry name" value="q2cbj1_9rhob like domain"/>
    <property type="match status" value="1"/>
</dbReference>
<evidence type="ECO:0000256" key="7">
    <source>
        <dbReference type="ARBA" id="ARBA00023002"/>
    </source>
</evidence>
<keyword evidence="7" id="KW-0560">Oxidoreductase</keyword>
<gene>
    <name evidence="11" type="ORF">M427DRAFT_32443</name>
</gene>
<keyword evidence="6" id="KW-0223">Dioxygenase</keyword>
<evidence type="ECO:0000256" key="3">
    <source>
        <dbReference type="ARBA" id="ARBA00012262"/>
    </source>
</evidence>
<dbReference type="InterPro" id="IPR006620">
    <property type="entry name" value="Pro_4_hyd_alph"/>
</dbReference>
<dbReference type="GO" id="GO:0032963">
    <property type="term" value="P:collagen metabolic process"/>
    <property type="evidence" value="ECO:0007669"/>
    <property type="project" value="InterPro"/>
</dbReference>
<dbReference type="OrthoDB" id="8517835at2759"/>
<dbReference type="PANTHER" id="PTHR14049">
    <property type="entry name" value="LEPRECAN 1"/>
    <property type="match status" value="1"/>
</dbReference>
<dbReference type="Pfam" id="PF13640">
    <property type="entry name" value="2OG-FeII_Oxy_3"/>
    <property type="match status" value="1"/>
</dbReference>
<keyword evidence="5" id="KW-0677">Repeat</keyword>
<dbReference type="Proteomes" id="UP000070544">
    <property type="component" value="Unassembled WGS sequence"/>
</dbReference>
<evidence type="ECO:0000256" key="1">
    <source>
        <dbReference type="ARBA" id="ARBA00001961"/>
    </source>
</evidence>
<dbReference type="EMBL" id="KQ965763">
    <property type="protein sequence ID" value="KXS15209.1"/>
    <property type="molecule type" value="Genomic_DNA"/>
</dbReference>
<keyword evidence="4" id="KW-0479">Metal-binding</keyword>
<feature type="compositionally biased region" description="Basic and acidic residues" evidence="9">
    <location>
        <begin position="32"/>
        <end position="49"/>
    </location>
</feature>
<sequence>MIDWFSVKDLGYSSKKGLRKAKPLLAPSTADNHPDEKPVAQETSKDKQPHSLPRNAFLLAAPVVLLALLFANLQYSGPSPLRTITALNTAPSFIAAAEASIRSPVTAAKFYANKARLAWTWWKVTGVKPGAGQCLSKRFVETDFISLEECDVLQKLAEFSRTHQNVGDELTGTNIWELLSLNASREDLAILKRTRDRMRDAVELAIPNETPLYLDYTHLTSRTPGNFDYSHGIHADNCRLSHDRTECLELPENCCSWRSRSALLYLNGEPEISGGEFLFSDEPECGGELIVRPKCGLMAAFSSGRENPHGVLKVHNGTRRALALWFTYDKNRKEYTSLDTPGWPN</sequence>
<dbReference type="GO" id="GO:0019797">
    <property type="term" value="F:procollagen-proline 3-dioxygenase activity"/>
    <property type="evidence" value="ECO:0007669"/>
    <property type="project" value="UniProtKB-EC"/>
</dbReference>
<feature type="domain" description="Fe2OG dioxygenase" evidence="10">
    <location>
        <begin position="207"/>
        <end position="328"/>
    </location>
</feature>
<dbReference type="EC" id="1.14.11.7" evidence="3"/>
<evidence type="ECO:0000313" key="12">
    <source>
        <dbReference type="Proteomes" id="UP000070544"/>
    </source>
</evidence>
<keyword evidence="8" id="KW-0408">Iron</keyword>
<evidence type="ECO:0000256" key="2">
    <source>
        <dbReference type="ARBA" id="ARBA00001962"/>
    </source>
</evidence>
<protein>
    <recommendedName>
        <fullName evidence="3">procollagen-proline 3-dioxygenase</fullName>
        <ecNumber evidence="3">1.14.11.7</ecNumber>
    </recommendedName>
</protein>
<evidence type="ECO:0000259" key="10">
    <source>
        <dbReference type="PROSITE" id="PS51471"/>
    </source>
</evidence>
<dbReference type="PANTHER" id="PTHR14049:SF9">
    <property type="entry name" value="PROCOLLAGEN-PROLINE 3-DIOXYGENASE"/>
    <property type="match status" value="1"/>
</dbReference>
<keyword evidence="12" id="KW-1185">Reference proteome</keyword>
<accession>A0A139AEV7</accession>
<dbReference type="STRING" id="1344416.A0A139AEV7"/>
<dbReference type="InterPro" id="IPR005123">
    <property type="entry name" value="Oxoglu/Fe-dep_dioxygenase_dom"/>
</dbReference>
<dbReference type="SMART" id="SM00702">
    <property type="entry name" value="P4Hc"/>
    <property type="match status" value="1"/>
</dbReference>
<evidence type="ECO:0000313" key="11">
    <source>
        <dbReference type="EMBL" id="KXS15209.1"/>
    </source>
</evidence>
<proteinExistence type="predicted"/>
<dbReference type="PROSITE" id="PS51471">
    <property type="entry name" value="FE2OG_OXY"/>
    <property type="match status" value="1"/>
</dbReference>
<evidence type="ECO:0000256" key="5">
    <source>
        <dbReference type="ARBA" id="ARBA00022737"/>
    </source>
</evidence>
<dbReference type="InterPro" id="IPR044862">
    <property type="entry name" value="Pro_4_hyd_alph_FE2OG_OXY"/>
</dbReference>
<organism evidence="11 12">
    <name type="scientific">Gonapodya prolifera (strain JEL478)</name>
    <name type="common">Monoblepharis prolifera</name>
    <dbReference type="NCBI Taxonomy" id="1344416"/>
    <lineage>
        <taxon>Eukaryota</taxon>
        <taxon>Fungi</taxon>
        <taxon>Fungi incertae sedis</taxon>
        <taxon>Chytridiomycota</taxon>
        <taxon>Chytridiomycota incertae sedis</taxon>
        <taxon>Monoblepharidomycetes</taxon>
        <taxon>Monoblepharidales</taxon>
        <taxon>Gonapodyaceae</taxon>
        <taxon>Gonapodya</taxon>
    </lineage>
</organism>
<dbReference type="GO" id="GO:0005506">
    <property type="term" value="F:iron ion binding"/>
    <property type="evidence" value="ECO:0007669"/>
    <property type="project" value="InterPro"/>
</dbReference>
<dbReference type="AlphaFoldDB" id="A0A139AEV7"/>
<dbReference type="GO" id="GO:0031418">
    <property type="term" value="F:L-ascorbic acid binding"/>
    <property type="evidence" value="ECO:0007669"/>
    <property type="project" value="InterPro"/>
</dbReference>
<reference evidence="11 12" key="1">
    <citation type="journal article" date="2015" name="Genome Biol. Evol.">
        <title>Phylogenomic analyses indicate that early fungi evolved digesting cell walls of algal ancestors of land plants.</title>
        <authorList>
            <person name="Chang Y."/>
            <person name="Wang S."/>
            <person name="Sekimoto S."/>
            <person name="Aerts A.L."/>
            <person name="Choi C."/>
            <person name="Clum A."/>
            <person name="LaButti K.M."/>
            <person name="Lindquist E.A."/>
            <person name="Yee Ngan C."/>
            <person name="Ohm R.A."/>
            <person name="Salamov A.A."/>
            <person name="Grigoriev I.V."/>
            <person name="Spatafora J.W."/>
            <person name="Berbee M.L."/>
        </authorList>
    </citation>
    <scope>NUCLEOTIDE SEQUENCE [LARGE SCALE GENOMIC DNA]</scope>
    <source>
        <strain evidence="11 12">JEL478</strain>
    </source>
</reference>
<comment type="cofactor">
    <cofactor evidence="1">
        <name>L-ascorbate</name>
        <dbReference type="ChEBI" id="CHEBI:38290"/>
    </cofactor>
</comment>
<name>A0A139AEV7_GONPJ</name>
<evidence type="ECO:0000256" key="4">
    <source>
        <dbReference type="ARBA" id="ARBA00022723"/>
    </source>
</evidence>
<comment type="cofactor">
    <cofactor evidence="2">
        <name>Fe cation</name>
        <dbReference type="ChEBI" id="CHEBI:24875"/>
    </cofactor>
</comment>